<dbReference type="Proteomes" id="UP001205185">
    <property type="component" value="Unassembled WGS sequence"/>
</dbReference>
<organism evidence="2 3">
    <name type="scientific">Actinokineospora diospyrosa</name>
    <dbReference type="NCBI Taxonomy" id="103728"/>
    <lineage>
        <taxon>Bacteria</taxon>
        <taxon>Bacillati</taxon>
        <taxon>Actinomycetota</taxon>
        <taxon>Actinomycetes</taxon>
        <taxon>Pseudonocardiales</taxon>
        <taxon>Pseudonocardiaceae</taxon>
        <taxon>Actinokineospora</taxon>
    </lineage>
</organism>
<dbReference type="PANTHER" id="PTHR43433">
    <property type="entry name" value="HYDROLASE, ALPHA/BETA FOLD FAMILY PROTEIN"/>
    <property type="match status" value="1"/>
</dbReference>
<evidence type="ECO:0000313" key="2">
    <source>
        <dbReference type="EMBL" id="MCP2274248.1"/>
    </source>
</evidence>
<dbReference type="InterPro" id="IPR029058">
    <property type="entry name" value="AB_hydrolase_fold"/>
</dbReference>
<dbReference type="InterPro" id="IPR050471">
    <property type="entry name" value="AB_hydrolase"/>
</dbReference>
<dbReference type="Gene3D" id="3.40.50.1820">
    <property type="entry name" value="alpha/beta hydrolase"/>
    <property type="match status" value="1"/>
</dbReference>
<gene>
    <name evidence="2" type="ORF">LV75_006782</name>
</gene>
<name>A0ABT1IP44_9PSEU</name>
<accession>A0ABT1IP44</accession>
<keyword evidence="3" id="KW-1185">Reference proteome</keyword>
<dbReference type="PANTHER" id="PTHR43433:SF4">
    <property type="entry name" value="NON-HEME CHLOROPEROXIDASE-RELATED"/>
    <property type="match status" value="1"/>
</dbReference>
<protein>
    <submittedName>
        <fullName evidence="2">Pimeloyl-ACP methyl ester carboxylesterase</fullName>
    </submittedName>
</protein>
<dbReference type="EMBL" id="JAMTCO010000022">
    <property type="protein sequence ID" value="MCP2274248.1"/>
    <property type="molecule type" value="Genomic_DNA"/>
</dbReference>
<dbReference type="Pfam" id="PF00561">
    <property type="entry name" value="Abhydrolase_1"/>
    <property type="match status" value="1"/>
</dbReference>
<comment type="caution">
    <text evidence="2">The sequence shown here is derived from an EMBL/GenBank/DDBJ whole genome shotgun (WGS) entry which is preliminary data.</text>
</comment>
<feature type="domain" description="AB hydrolase-1" evidence="1">
    <location>
        <begin position="26"/>
        <end position="142"/>
    </location>
</feature>
<sequence>MKGCAVPQLRVGPDVDLYYEDVGAGPPVVLVPGWPLTLDSWECQVGAFAEAGHRVVGYDRRGFGRSTRAWTGYDAATLVADLAGLIEHLDLRSAVLVGFSSGAVEATGYLATRGTDRVRGLVLGGPLAGAVELGRDLQAAGRWHRVAMLDDVLTRFFSVNGEIVLDEATRSHLLHSAAGSSARGTLAAIDAWADPTVDLAVPDVPALVVVGDSDAVAPTRQISAPTVTIPSGPHAAHVTHPQQWNEAVLAFLAS</sequence>
<proteinExistence type="predicted"/>
<dbReference type="SUPFAM" id="SSF53474">
    <property type="entry name" value="alpha/beta-Hydrolases"/>
    <property type="match status" value="1"/>
</dbReference>
<evidence type="ECO:0000259" key="1">
    <source>
        <dbReference type="Pfam" id="PF00561"/>
    </source>
</evidence>
<dbReference type="PRINTS" id="PR00111">
    <property type="entry name" value="ABHYDROLASE"/>
</dbReference>
<evidence type="ECO:0000313" key="3">
    <source>
        <dbReference type="Proteomes" id="UP001205185"/>
    </source>
</evidence>
<reference evidence="2 3" key="1">
    <citation type="submission" date="2022-06" db="EMBL/GenBank/DDBJ databases">
        <title>Genomic Encyclopedia of Archaeal and Bacterial Type Strains, Phase II (KMG-II): from individual species to whole genera.</title>
        <authorList>
            <person name="Goeker M."/>
        </authorList>
    </citation>
    <scope>NUCLEOTIDE SEQUENCE [LARGE SCALE GENOMIC DNA]</scope>
    <source>
        <strain evidence="2 3">DSM 44255</strain>
    </source>
</reference>
<dbReference type="InterPro" id="IPR000073">
    <property type="entry name" value="AB_hydrolase_1"/>
</dbReference>